<reference evidence="1 2" key="1">
    <citation type="submission" date="2021-03" db="EMBL/GenBank/DDBJ databases">
        <title>novel species isolated from a fishpond in China.</title>
        <authorList>
            <person name="Lu H."/>
            <person name="Cai Z."/>
        </authorList>
    </citation>
    <scope>NUCLEOTIDE SEQUENCE [LARGE SCALE GENOMIC DNA]</scope>
    <source>
        <strain evidence="1 2">YJ13C</strain>
    </source>
</reference>
<keyword evidence="2" id="KW-1185">Reference proteome</keyword>
<evidence type="ECO:0008006" key="3">
    <source>
        <dbReference type="Google" id="ProtNLM"/>
    </source>
</evidence>
<comment type="caution">
    <text evidence="1">The sequence shown here is derived from an EMBL/GenBank/DDBJ whole genome shotgun (WGS) entry which is preliminary data.</text>
</comment>
<evidence type="ECO:0000313" key="1">
    <source>
        <dbReference type="EMBL" id="MBN7815027.1"/>
    </source>
</evidence>
<proteinExistence type="predicted"/>
<protein>
    <recommendedName>
        <fullName evidence="3">Lipoprotein</fullName>
    </recommendedName>
</protein>
<evidence type="ECO:0000313" key="2">
    <source>
        <dbReference type="Proteomes" id="UP000664480"/>
    </source>
</evidence>
<dbReference type="PROSITE" id="PS51257">
    <property type="entry name" value="PROKAR_LIPOPROTEIN"/>
    <property type="match status" value="1"/>
</dbReference>
<sequence length="152" mass="17304">MKTNHKTPLNHWFLLLIYLPLFPLMTTSCQGESPCTDYQLGNPAEIDFKSTINFCTEPISITFSKILGDSRCPENVQCIWQGVVELEVVIAVNGTEEKFSLSSYPPFNNIPSEVSFMGYLFKLVDVTPYPNTTKSYTEKDYTVILQVDKEEE</sequence>
<gene>
    <name evidence="1" type="ORF">J0A69_06280</name>
</gene>
<name>A0ABS3CDE6_9BACT</name>
<dbReference type="Proteomes" id="UP000664480">
    <property type="component" value="Unassembled WGS sequence"/>
</dbReference>
<accession>A0ABS3CDE6</accession>
<dbReference type="EMBL" id="JAFKCU010000001">
    <property type="protein sequence ID" value="MBN7815027.1"/>
    <property type="molecule type" value="Genomic_DNA"/>
</dbReference>
<organism evidence="1 2">
    <name type="scientific">Algoriphagus pacificus</name>
    <dbReference type="NCBI Taxonomy" id="2811234"/>
    <lineage>
        <taxon>Bacteria</taxon>
        <taxon>Pseudomonadati</taxon>
        <taxon>Bacteroidota</taxon>
        <taxon>Cytophagia</taxon>
        <taxon>Cytophagales</taxon>
        <taxon>Cyclobacteriaceae</taxon>
        <taxon>Algoriphagus</taxon>
    </lineage>
</organism>
<dbReference type="RefSeq" id="WP_206585664.1">
    <property type="nucleotide sequence ID" value="NZ_JAFKCU010000001.1"/>
</dbReference>